<proteinExistence type="inferred from homology"/>
<dbReference type="InterPro" id="IPR024320">
    <property type="entry name" value="LPG_synthase_C"/>
</dbReference>
<dbReference type="EMBL" id="CP039712">
    <property type="protein sequence ID" value="QCI86227.1"/>
    <property type="molecule type" value="Genomic_DNA"/>
</dbReference>
<dbReference type="AlphaFoldDB" id="A0A4D7CV81"/>
<dbReference type="GO" id="GO:0050071">
    <property type="term" value="F:phosphatidylglycerol lysyltransferase activity"/>
    <property type="evidence" value="ECO:0007669"/>
    <property type="project" value="UniProtKB-EC"/>
</dbReference>
<gene>
    <name evidence="14" type="primary">mprF</name>
    <name evidence="16" type="ORF">FA707_04285</name>
</gene>
<feature type="transmembrane region" description="Helical" evidence="14">
    <location>
        <begin position="133"/>
        <end position="153"/>
    </location>
</feature>
<keyword evidence="6 14" id="KW-0808">Transferase</keyword>
<evidence type="ECO:0000259" key="15">
    <source>
        <dbReference type="Pfam" id="PF09924"/>
    </source>
</evidence>
<evidence type="ECO:0000256" key="8">
    <source>
        <dbReference type="ARBA" id="ARBA00022989"/>
    </source>
</evidence>
<evidence type="ECO:0000256" key="6">
    <source>
        <dbReference type="ARBA" id="ARBA00022679"/>
    </source>
</evidence>
<evidence type="ECO:0000256" key="5">
    <source>
        <dbReference type="ARBA" id="ARBA00022475"/>
    </source>
</evidence>
<dbReference type="InterPro" id="IPR022791">
    <property type="entry name" value="L-PG_synthase/AglD"/>
</dbReference>
<dbReference type="KEGG" id="vao:FA707_04285"/>
<evidence type="ECO:0000256" key="4">
    <source>
        <dbReference type="ARBA" id="ARBA00021546"/>
    </source>
</evidence>
<accession>A0A4D7CV81</accession>
<keyword evidence="11 14" id="KW-0046">Antibiotic resistance</keyword>
<keyword evidence="8 14" id="KW-1133">Transmembrane helix</keyword>
<comment type="function">
    <text evidence="14">Catalyzes the transfer of a lysyl group from L-lysyl-tRNA(Lys) to membrane-bound phosphatidylglycerol (PG), which produces lysylphosphatidylglycerol (LPG), a major component of the bacterial membrane with a positive net charge. LPG synthesis contributes to bacterial virulence as it is involved in the resistance mechanism against cationic antimicrobial peptides (CAMP) produces by the host's immune system (defensins, cathelicidins) and by the competing microorganisms.</text>
</comment>
<dbReference type="EC" id="2.3.2.3" evidence="3 14"/>
<evidence type="ECO:0000256" key="1">
    <source>
        <dbReference type="ARBA" id="ARBA00004651"/>
    </source>
</evidence>
<evidence type="ECO:0000256" key="9">
    <source>
        <dbReference type="ARBA" id="ARBA00023098"/>
    </source>
</evidence>
<evidence type="ECO:0000256" key="13">
    <source>
        <dbReference type="ARBA" id="ARBA00047540"/>
    </source>
</evidence>
<organism evidence="16 17">
    <name type="scientific">Vagococcus zengguangii</name>
    <dbReference type="NCBI Taxonomy" id="2571750"/>
    <lineage>
        <taxon>Bacteria</taxon>
        <taxon>Bacillati</taxon>
        <taxon>Bacillota</taxon>
        <taxon>Bacilli</taxon>
        <taxon>Lactobacillales</taxon>
        <taxon>Enterococcaceae</taxon>
        <taxon>Vagococcus</taxon>
    </lineage>
</organism>
<dbReference type="GO" id="GO:0006629">
    <property type="term" value="P:lipid metabolic process"/>
    <property type="evidence" value="ECO:0007669"/>
    <property type="project" value="UniProtKB-KW"/>
</dbReference>
<feature type="transmembrane region" description="Helical" evidence="14">
    <location>
        <begin position="233"/>
        <end position="259"/>
    </location>
</feature>
<dbReference type="GO" id="GO:0005886">
    <property type="term" value="C:plasma membrane"/>
    <property type="evidence" value="ECO:0007669"/>
    <property type="project" value="UniProtKB-SubCell"/>
</dbReference>
<evidence type="ECO:0000313" key="17">
    <source>
        <dbReference type="Proteomes" id="UP000298615"/>
    </source>
</evidence>
<feature type="transmembrane region" description="Helical" evidence="14">
    <location>
        <begin position="197"/>
        <end position="221"/>
    </location>
</feature>
<feature type="transmembrane region" description="Helical" evidence="14">
    <location>
        <begin position="401"/>
        <end position="419"/>
    </location>
</feature>
<evidence type="ECO:0000256" key="7">
    <source>
        <dbReference type="ARBA" id="ARBA00022692"/>
    </source>
</evidence>
<name>A0A4D7CV81_9ENTE</name>
<evidence type="ECO:0000256" key="3">
    <source>
        <dbReference type="ARBA" id="ARBA00012014"/>
    </source>
</evidence>
<feature type="transmembrane region" description="Helical" evidence="14">
    <location>
        <begin position="487"/>
        <end position="508"/>
    </location>
</feature>
<dbReference type="PANTHER" id="PTHR34697:SF2">
    <property type="entry name" value="PHOSPHATIDYLGLYCEROL LYSYLTRANSFERASE"/>
    <property type="match status" value="1"/>
</dbReference>
<dbReference type="InterPro" id="IPR016181">
    <property type="entry name" value="Acyl_CoA_acyltransferase"/>
</dbReference>
<feature type="transmembrane region" description="Helical" evidence="14">
    <location>
        <begin position="334"/>
        <end position="351"/>
    </location>
</feature>
<feature type="transmembrane region" description="Helical" evidence="14">
    <location>
        <begin position="271"/>
        <end position="296"/>
    </location>
</feature>
<evidence type="ECO:0000256" key="12">
    <source>
        <dbReference type="ARBA" id="ARBA00031899"/>
    </source>
</evidence>
<feature type="transmembrane region" description="Helical" evidence="14">
    <location>
        <begin position="12"/>
        <end position="31"/>
    </location>
</feature>
<dbReference type="PANTHER" id="PTHR34697">
    <property type="entry name" value="PHOSPHATIDYLGLYCEROL LYSYLTRANSFERASE"/>
    <property type="match status" value="1"/>
</dbReference>
<feature type="transmembrane region" description="Helical" evidence="14">
    <location>
        <begin position="456"/>
        <end position="475"/>
    </location>
</feature>
<evidence type="ECO:0000256" key="14">
    <source>
        <dbReference type="RuleBase" id="RU363042"/>
    </source>
</evidence>
<dbReference type="GO" id="GO:0055091">
    <property type="term" value="P:phospholipid homeostasis"/>
    <property type="evidence" value="ECO:0007669"/>
    <property type="project" value="TreeGrafter"/>
</dbReference>
<evidence type="ECO:0000256" key="2">
    <source>
        <dbReference type="ARBA" id="ARBA00008627"/>
    </source>
</evidence>
<dbReference type="SUPFAM" id="SSF55729">
    <property type="entry name" value="Acyl-CoA N-acyltransferases (Nat)"/>
    <property type="match status" value="1"/>
</dbReference>
<sequence length="843" mass="96686">MRGSETMKKNLKYLFPIAIFLFSIFKLKQELSLIGFKDIYRTIHDKSFTEISLLVISGLIGVAILCLYDVVLVRSLKIKPPHSQMLKISWISNALNNLIGFGGIVGASIRYNYFSQFTSEENKNTLKKSISLLLLSMITGVGVLSLLIISKVFTPTNLLDDKPFIKIALTVLAILLPIFIVATHVRPPVAEDRWLPVKYTVVSVLDYAYVGFIMFLALRFVGVEIDFWHMESVFIIATIAGLISMVPGGLGSFDVIFLLGMTRDLGRDEALVGLALIFYRLVYYIIPFLLGLILSLSTFQGVFKDKIQEQPVVIFSKEFGAIVFSLTKQRLQSISRLVLVFLFCLISFFYFQDSSVSILYNRGPRFEWLTILASTGYVVTSLMIIPNLIGIYRGSKEAYRLLWIQLIVLLLCQISLYVYDRYYFDIFFTSLLIISLSFFKRVIVCNVGVRSVIEKVIWVGTALVYLIQILYVVYLCEEYIPTKMAKIMWSIFAITLLYLIAMIAYRYYLRHKLSVKTEINTFKLSTDKSSYRQVLAEYSGTNLAHLGLLPANQTLTSEDLQMSAIYQENNHYIIILGDPFGDEAQTFTFIQQLDQLALSIGKQLIFYQTTPDNINIYNELKYKLFNLGEEGEIDLATFSITGNKGKIFRQLLNKQEARNLTFGIEPVDDNLLDELRVVSDAWLGDKKEMSFSIGNFDEEYIRASDCAVIRDEDKQVIGFATLMPTYSEGKLSVDLIRWQEQDKFSMMDLLYLDIMLWAQEQGYQTFVIGMAPLSSSYENTNSFLYAMTNSIYQNSSNFYSFKGLRHAKNKFKPIWYPKYLVYPQKMSLLQAVYQSYRFIHPNK</sequence>
<comment type="subcellular location">
    <subcellularLocation>
        <location evidence="1 14">Cell membrane</location>
        <topology evidence="1 14">Multi-pass membrane protein</topology>
    </subcellularLocation>
</comment>
<reference evidence="16 17" key="1">
    <citation type="submission" date="2019-04" db="EMBL/GenBank/DDBJ databases">
        <title>Vagococcus sp. nov., isolated from faeces of yaks (Bos grunniens).</title>
        <authorList>
            <person name="Ge Y."/>
        </authorList>
    </citation>
    <scope>NUCLEOTIDE SEQUENCE [LARGE SCALE GENOMIC DNA]</scope>
    <source>
        <strain evidence="16 17">MN-17</strain>
    </source>
</reference>
<dbReference type="OrthoDB" id="145485at2"/>
<dbReference type="Proteomes" id="UP000298615">
    <property type="component" value="Chromosome"/>
</dbReference>
<dbReference type="InterPro" id="IPR051211">
    <property type="entry name" value="PG_lysyltransferase"/>
</dbReference>
<comment type="catalytic activity">
    <reaction evidence="13 14">
        <text>L-lysyl-tRNA(Lys) + a 1,2-diacyl-sn-glycero-3-phospho-(1'-sn-glycerol) = a 1,2-diacyl-sn-glycero-3-phospho-1'-(3'-O-L-lysyl)-sn-glycerol + tRNA(Lys)</text>
        <dbReference type="Rhea" id="RHEA:10668"/>
        <dbReference type="Rhea" id="RHEA-COMP:9696"/>
        <dbReference type="Rhea" id="RHEA-COMP:9697"/>
        <dbReference type="ChEBI" id="CHEBI:64716"/>
        <dbReference type="ChEBI" id="CHEBI:75792"/>
        <dbReference type="ChEBI" id="CHEBI:78442"/>
        <dbReference type="ChEBI" id="CHEBI:78529"/>
        <dbReference type="EC" id="2.3.2.3"/>
    </reaction>
</comment>
<evidence type="ECO:0000256" key="10">
    <source>
        <dbReference type="ARBA" id="ARBA00023136"/>
    </source>
</evidence>
<evidence type="ECO:0000313" key="16">
    <source>
        <dbReference type="EMBL" id="QCI86227.1"/>
    </source>
</evidence>
<evidence type="ECO:0000256" key="11">
    <source>
        <dbReference type="ARBA" id="ARBA00023251"/>
    </source>
</evidence>
<feature type="transmembrane region" description="Helical" evidence="14">
    <location>
        <begin position="51"/>
        <end position="73"/>
    </location>
</feature>
<feature type="transmembrane region" description="Helical" evidence="14">
    <location>
        <begin position="425"/>
        <end position="444"/>
    </location>
</feature>
<protein>
    <recommendedName>
        <fullName evidence="4 14">Phosphatidylglycerol lysyltransferase</fullName>
        <ecNumber evidence="3 14">2.3.2.3</ecNumber>
    </recommendedName>
    <alternativeName>
        <fullName evidence="12 14">Lysylphosphatidylglycerol synthase</fullName>
    </alternativeName>
</protein>
<keyword evidence="10 14" id="KW-0472">Membrane</keyword>
<keyword evidence="5" id="KW-1003">Cell membrane</keyword>
<comment type="similarity">
    <text evidence="2 14">Belongs to the LPG synthase family.</text>
</comment>
<keyword evidence="7 14" id="KW-0812">Transmembrane</keyword>
<feature type="transmembrane region" description="Helical" evidence="14">
    <location>
        <begin position="371"/>
        <end position="389"/>
    </location>
</feature>
<dbReference type="Pfam" id="PF03706">
    <property type="entry name" value="LPG_synthase_TM"/>
    <property type="match status" value="1"/>
</dbReference>
<feature type="transmembrane region" description="Helical" evidence="14">
    <location>
        <begin position="94"/>
        <end position="113"/>
    </location>
</feature>
<dbReference type="GO" id="GO:0046677">
    <property type="term" value="P:response to antibiotic"/>
    <property type="evidence" value="ECO:0007669"/>
    <property type="project" value="UniProtKB-KW"/>
</dbReference>
<feature type="domain" description="Phosphatidylglycerol lysyltransferase C-terminal" evidence="15">
    <location>
        <begin position="534"/>
        <end position="822"/>
    </location>
</feature>
<keyword evidence="9 14" id="KW-0443">Lipid metabolism</keyword>
<feature type="transmembrane region" description="Helical" evidence="14">
    <location>
        <begin position="165"/>
        <end position="185"/>
    </location>
</feature>
<keyword evidence="17" id="KW-1185">Reference proteome</keyword>
<dbReference type="Pfam" id="PF09924">
    <property type="entry name" value="LPG_synthase_C"/>
    <property type="match status" value="1"/>
</dbReference>